<organism evidence="2 3">
    <name type="scientific">Austropuccinia psidii MF-1</name>
    <dbReference type="NCBI Taxonomy" id="1389203"/>
    <lineage>
        <taxon>Eukaryota</taxon>
        <taxon>Fungi</taxon>
        <taxon>Dikarya</taxon>
        <taxon>Basidiomycota</taxon>
        <taxon>Pucciniomycotina</taxon>
        <taxon>Pucciniomycetes</taxon>
        <taxon>Pucciniales</taxon>
        <taxon>Sphaerophragmiaceae</taxon>
        <taxon>Austropuccinia</taxon>
    </lineage>
</organism>
<accession>A0A9Q3D8J3</accession>
<evidence type="ECO:0000313" key="2">
    <source>
        <dbReference type="EMBL" id="MBW0499051.1"/>
    </source>
</evidence>
<gene>
    <name evidence="2" type="ORF">O181_038766</name>
</gene>
<dbReference type="Proteomes" id="UP000765509">
    <property type="component" value="Unassembled WGS sequence"/>
</dbReference>
<dbReference type="EMBL" id="AVOT02015064">
    <property type="protein sequence ID" value="MBW0499051.1"/>
    <property type="molecule type" value="Genomic_DNA"/>
</dbReference>
<evidence type="ECO:0000313" key="3">
    <source>
        <dbReference type="Proteomes" id="UP000765509"/>
    </source>
</evidence>
<keyword evidence="3" id="KW-1185">Reference proteome</keyword>
<feature type="region of interest" description="Disordered" evidence="1">
    <location>
        <begin position="28"/>
        <end position="67"/>
    </location>
</feature>
<sequence>MCRRTKALPEKQVHKAFLHIIVHQCTRGDSEQNQYGSKWTKSDNESPNKPFIKKDKPKDPFKPNIPKINEKRKCHKCGGIGHLANNFLKKAKINEIVEKEEHNDEEDELDIKKTLKSPRLLEVMKLI</sequence>
<protein>
    <recommendedName>
        <fullName evidence="4">CCHC-type domain-containing protein</fullName>
    </recommendedName>
</protein>
<name>A0A9Q3D8J3_9BASI</name>
<comment type="caution">
    <text evidence="2">The sequence shown here is derived from an EMBL/GenBank/DDBJ whole genome shotgun (WGS) entry which is preliminary data.</text>
</comment>
<reference evidence="2" key="1">
    <citation type="submission" date="2021-03" db="EMBL/GenBank/DDBJ databases">
        <title>Draft genome sequence of rust myrtle Austropuccinia psidii MF-1, a brazilian biotype.</title>
        <authorList>
            <person name="Quecine M.C."/>
            <person name="Pachon D.M.R."/>
            <person name="Bonatelli M.L."/>
            <person name="Correr F.H."/>
            <person name="Franceschini L.M."/>
            <person name="Leite T.F."/>
            <person name="Margarido G.R.A."/>
            <person name="Almeida C.A."/>
            <person name="Ferrarezi J.A."/>
            <person name="Labate C.A."/>
        </authorList>
    </citation>
    <scope>NUCLEOTIDE SEQUENCE</scope>
    <source>
        <strain evidence="2">MF-1</strain>
    </source>
</reference>
<evidence type="ECO:0008006" key="4">
    <source>
        <dbReference type="Google" id="ProtNLM"/>
    </source>
</evidence>
<dbReference type="AlphaFoldDB" id="A0A9Q3D8J3"/>
<evidence type="ECO:0000256" key="1">
    <source>
        <dbReference type="SAM" id="MobiDB-lite"/>
    </source>
</evidence>
<feature type="compositionally biased region" description="Basic and acidic residues" evidence="1">
    <location>
        <begin position="40"/>
        <end position="61"/>
    </location>
</feature>
<proteinExistence type="predicted"/>